<dbReference type="GO" id="GO:0031297">
    <property type="term" value="P:replication fork processing"/>
    <property type="evidence" value="ECO:0007669"/>
    <property type="project" value="TreeGrafter"/>
</dbReference>
<feature type="compositionally biased region" description="Pro residues" evidence="7">
    <location>
        <begin position="1"/>
        <end position="12"/>
    </location>
</feature>
<dbReference type="InterPro" id="IPR018552">
    <property type="entry name" value="CENP-X"/>
</dbReference>
<feature type="compositionally biased region" description="Low complexity" evidence="7">
    <location>
        <begin position="64"/>
        <end position="80"/>
    </location>
</feature>
<gene>
    <name evidence="8" type="ORF">BP5553_07380</name>
</gene>
<dbReference type="AlphaFoldDB" id="A0A370TJB4"/>
<evidence type="ECO:0000256" key="3">
    <source>
        <dbReference type="ARBA" id="ARBA00022763"/>
    </source>
</evidence>
<protein>
    <recommendedName>
        <fullName evidence="10">Centromere protein X</fullName>
    </recommendedName>
</protein>
<keyword evidence="4" id="KW-0238">DNA-binding</keyword>
<evidence type="ECO:0000256" key="5">
    <source>
        <dbReference type="ARBA" id="ARBA00023204"/>
    </source>
</evidence>
<sequence length="194" mass="21035">MPPKPFKPPRPSGRPRKSTSTTPASGTKRAASSVPKRKTKTGAGIEKIQGRRVSAREMGLPSLSPDSQPASHPSSAPASNPEDRDEGEDDTFAERTELRHGDGEGEGDADDGRQETIRPELLAVIVQQFFQEKGTRLGTGAKKAIGKYMETFVREGITRCVWARSEEMCGVEGASGILEVEDLEKLAPQLLMDF</sequence>
<dbReference type="GO" id="GO:0003677">
    <property type="term" value="F:DNA binding"/>
    <property type="evidence" value="ECO:0007669"/>
    <property type="project" value="UniProtKB-KW"/>
</dbReference>
<evidence type="ECO:0000256" key="7">
    <source>
        <dbReference type="SAM" id="MobiDB-lite"/>
    </source>
</evidence>
<keyword evidence="3" id="KW-0227">DNA damage</keyword>
<dbReference type="OrthoDB" id="2500381at2759"/>
<dbReference type="GO" id="GO:0051382">
    <property type="term" value="P:kinetochore assembly"/>
    <property type="evidence" value="ECO:0007669"/>
    <property type="project" value="InterPro"/>
</dbReference>
<dbReference type="GO" id="GO:0006281">
    <property type="term" value="P:DNA repair"/>
    <property type="evidence" value="ECO:0007669"/>
    <property type="project" value="UniProtKB-KW"/>
</dbReference>
<reference evidence="8 9" key="1">
    <citation type="journal article" date="2018" name="IMA Fungus">
        <title>IMA Genome-F 9: Draft genome sequence of Annulohypoxylon stygium, Aspergillus mulundensis, Berkeleyomyces basicola (syn. Thielaviopsis basicola), Ceratocystis smalleyi, two Cercospora beticola strains, Coleophoma cylindrospora, Fusarium fracticaudum, Phialophora cf. hyalina, and Morchella septimelata.</title>
        <authorList>
            <person name="Wingfield B.D."/>
            <person name="Bills G.F."/>
            <person name="Dong Y."/>
            <person name="Huang W."/>
            <person name="Nel W.J."/>
            <person name="Swalarsk-Parry B.S."/>
            <person name="Vaghefi N."/>
            <person name="Wilken P.M."/>
            <person name="An Z."/>
            <person name="de Beer Z.W."/>
            <person name="De Vos L."/>
            <person name="Chen L."/>
            <person name="Duong T.A."/>
            <person name="Gao Y."/>
            <person name="Hammerbacher A."/>
            <person name="Kikkert J.R."/>
            <person name="Li Y."/>
            <person name="Li H."/>
            <person name="Li K."/>
            <person name="Li Q."/>
            <person name="Liu X."/>
            <person name="Ma X."/>
            <person name="Naidoo K."/>
            <person name="Pethybridge S.J."/>
            <person name="Sun J."/>
            <person name="Steenkamp E.T."/>
            <person name="van der Nest M.A."/>
            <person name="van Wyk S."/>
            <person name="Wingfield M.J."/>
            <person name="Xiong C."/>
            <person name="Yue Q."/>
            <person name="Zhang X."/>
        </authorList>
    </citation>
    <scope>NUCLEOTIDE SEQUENCE [LARGE SCALE GENOMIC DNA]</scope>
    <source>
        <strain evidence="8 9">BP 5553</strain>
    </source>
</reference>
<feature type="region of interest" description="Disordered" evidence="7">
    <location>
        <begin position="1"/>
        <end position="113"/>
    </location>
</feature>
<dbReference type="RefSeq" id="XP_031868272.1">
    <property type="nucleotide sequence ID" value="XM_032016003.1"/>
</dbReference>
<evidence type="ECO:0000313" key="9">
    <source>
        <dbReference type="Proteomes" id="UP000254866"/>
    </source>
</evidence>
<evidence type="ECO:0000256" key="1">
    <source>
        <dbReference type="ARBA" id="ARBA00004123"/>
    </source>
</evidence>
<evidence type="ECO:0000313" key="8">
    <source>
        <dbReference type="EMBL" id="RDL35449.1"/>
    </source>
</evidence>
<dbReference type="Proteomes" id="UP000254866">
    <property type="component" value="Unassembled WGS sequence"/>
</dbReference>
<dbReference type="EMBL" id="NPIC01000006">
    <property type="protein sequence ID" value="RDL35449.1"/>
    <property type="molecule type" value="Genomic_DNA"/>
</dbReference>
<evidence type="ECO:0008006" key="10">
    <source>
        <dbReference type="Google" id="ProtNLM"/>
    </source>
</evidence>
<dbReference type="Gene3D" id="6.10.130.30">
    <property type="match status" value="1"/>
</dbReference>
<evidence type="ECO:0000256" key="6">
    <source>
        <dbReference type="ARBA" id="ARBA00023242"/>
    </source>
</evidence>
<organism evidence="8 9">
    <name type="scientific">Venustampulla echinocandica</name>
    <dbReference type="NCBI Taxonomy" id="2656787"/>
    <lineage>
        <taxon>Eukaryota</taxon>
        <taxon>Fungi</taxon>
        <taxon>Dikarya</taxon>
        <taxon>Ascomycota</taxon>
        <taxon>Pezizomycotina</taxon>
        <taxon>Leotiomycetes</taxon>
        <taxon>Helotiales</taxon>
        <taxon>Pleuroascaceae</taxon>
        <taxon>Venustampulla</taxon>
    </lineage>
</organism>
<feature type="compositionally biased region" description="Basic and acidic residues" evidence="7">
    <location>
        <begin position="92"/>
        <end position="103"/>
    </location>
</feature>
<evidence type="ECO:0000256" key="4">
    <source>
        <dbReference type="ARBA" id="ARBA00023125"/>
    </source>
</evidence>
<dbReference type="GO" id="GO:0000712">
    <property type="term" value="P:resolution of meiotic recombination intermediates"/>
    <property type="evidence" value="ECO:0007669"/>
    <property type="project" value="TreeGrafter"/>
</dbReference>
<keyword evidence="5" id="KW-0234">DNA repair</keyword>
<dbReference type="PANTHER" id="PTHR28680">
    <property type="entry name" value="CENTROMERE PROTEIN X"/>
    <property type="match status" value="1"/>
</dbReference>
<keyword evidence="9" id="KW-1185">Reference proteome</keyword>
<dbReference type="CDD" id="cd22921">
    <property type="entry name" value="HFD_CENP-X"/>
    <property type="match status" value="1"/>
</dbReference>
<dbReference type="GO" id="GO:0071821">
    <property type="term" value="C:FANCM-MHF complex"/>
    <property type="evidence" value="ECO:0007669"/>
    <property type="project" value="TreeGrafter"/>
</dbReference>
<accession>A0A370TJB4</accession>
<dbReference type="Pfam" id="PF09415">
    <property type="entry name" value="CENP-X"/>
    <property type="match status" value="1"/>
</dbReference>
<dbReference type="PANTHER" id="PTHR28680:SF1">
    <property type="entry name" value="CENTROMERE PROTEIN X"/>
    <property type="match status" value="1"/>
</dbReference>
<comment type="similarity">
    <text evidence="2">Belongs to the CENP-X/MHF2 family.</text>
</comment>
<comment type="caution">
    <text evidence="8">The sequence shown here is derived from an EMBL/GenBank/DDBJ whole genome shotgun (WGS) entry which is preliminary data.</text>
</comment>
<proteinExistence type="inferred from homology"/>
<evidence type="ECO:0000256" key="2">
    <source>
        <dbReference type="ARBA" id="ARBA00009359"/>
    </source>
</evidence>
<name>A0A370TJB4_9HELO</name>
<dbReference type="GeneID" id="43600229"/>
<keyword evidence="6" id="KW-0539">Nucleus</keyword>
<comment type="subcellular location">
    <subcellularLocation>
        <location evidence="1">Nucleus</location>
    </subcellularLocation>
</comment>